<name>A0AAU7LXV5_9BURK</name>
<protein>
    <submittedName>
        <fullName evidence="8">DoxX family protein</fullName>
    </submittedName>
</protein>
<feature type="transmembrane region" description="Helical" evidence="7">
    <location>
        <begin position="49"/>
        <end position="69"/>
    </location>
</feature>
<keyword evidence="4 7" id="KW-0812">Transmembrane</keyword>
<dbReference type="PANTHER" id="PTHR33452:SF1">
    <property type="entry name" value="INNER MEMBRANE PROTEIN YPHA-RELATED"/>
    <property type="match status" value="1"/>
</dbReference>
<organism evidence="8">
    <name type="scientific">Polaromonas hydrogenivorans</name>
    <dbReference type="NCBI Taxonomy" id="335476"/>
    <lineage>
        <taxon>Bacteria</taxon>
        <taxon>Pseudomonadati</taxon>
        <taxon>Pseudomonadota</taxon>
        <taxon>Betaproteobacteria</taxon>
        <taxon>Burkholderiales</taxon>
        <taxon>Comamonadaceae</taxon>
        <taxon>Polaromonas</taxon>
    </lineage>
</organism>
<keyword evidence="6 7" id="KW-0472">Membrane</keyword>
<evidence type="ECO:0000256" key="7">
    <source>
        <dbReference type="SAM" id="Phobius"/>
    </source>
</evidence>
<comment type="similarity">
    <text evidence="2">Belongs to the DoxX family.</text>
</comment>
<dbReference type="InterPro" id="IPR051907">
    <property type="entry name" value="DoxX-like_oxidoreductase"/>
</dbReference>
<proteinExistence type="inferred from homology"/>
<evidence type="ECO:0000256" key="6">
    <source>
        <dbReference type="ARBA" id="ARBA00023136"/>
    </source>
</evidence>
<keyword evidence="8" id="KW-0614">Plasmid</keyword>
<sequence length="136" mass="14319">MLDSLKNPLLLIGRLLIALMFLPAGWGKLTGFAGSVAYTASGGIPMPEVATAVALVVEIVGSLALIFGLGTRWAALALAFFTLVASFFFHNYWGVPAEQAMVQQLMFFKNMAIVGGLLILAASGAGDWSLDAKRGN</sequence>
<dbReference type="PANTHER" id="PTHR33452">
    <property type="entry name" value="OXIDOREDUCTASE CATD-RELATED"/>
    <property type="match status" value="1"/>
</dbReference>
<dbReference type="AlphaFoldDB" id="A0AAU7LXV5"/>
<keyword evidence="5 7" id="KW-1133">Transmembrane helix</keyword>
<evidence type="ECO:0000256" key="1">
    <source>
        <dbReference type="ARBA" id="ARBA00004651"/>
    </source>
</evidence>
<evidence type="ECO:0000256" key="2">
    <source>
        <dbReference type="ARBA" id="ARBA00006679"/>
    </source>
</evidence>
<accession>A0AAU7LXV5</accession>
<evidence type="ECO:0000313" key="8">
    <source>
        <dbReference type="EMBL" id="XBP72421.1"/>
    </source>
</evidence>
<dbReference type="GO" id="GO:0005886">
    <property type="term" value="C:plasma membrane"/>
    <property type="evidence" value="ECO:0007669"/>
    <property type="project" value="UniProtKB-SubCell"/>
</dbReference>
<evidence type="ECO:0000256" key="3">
    <source>
        <dbReference type="ARBA" id="ARBA00022475"/>
    </source>
</evidence>
<reference evidence="8" key="1">
    <citation type="submission" date="2024-05" db="EMBL/GenBank/DDBJ databases">
        <authorList>
            <person name="Bunk B."/>
            <person name="Swiderski J."/>
            <person name="Sproer C."/>
            <person name="Thiel V."/>
        </authorList>
    </citation>
    <scope>NUCLEOTIDE SEQUENCE</scope>
    <source>
        <strain evidence="8">DSM 17735</strain>
        <plasmid evidence="8">p1</plasmid>
    </source>
</reference>
<evidence type="ECO:0000256" key="4">
    <source>
        <dbReference type="ARBA" id="ARBA00022692"/>
    </source>
</evidence>
<dbReference type="RefSeq" id="WP_349281978.1">
    <property type="nucleotide sequence ID" value="NZ_CBCSCU010000034.1"/>
</dbReference>
<gene>
    <name evidence="8" type="ORF">ABLV49_22115</name>
</gene>
<feature type="transmembrane region" description="Helical" evidence="7">
    <location>
        <begin position="76"/>
        <end position="95"/>
    </location>
</feature>
<dbReference type="InterPro" id="IPR032808">
    <property type="entry name" value="DoxX"/>
</dbReference>
<feature type="transmembrane region" description="Helical" evidence="7">
    <location>
        <begin position="9"/>
        <end position="29"/>
    </location>
</feature>
<comment type="subcellular location">
    <subcellularLocation>
        <location evidence="1">Cell membrane</location>
        <topology evidence="1">Multi-pass membrane protein</topology>
    </subcellularLocation>
</comment>
<dbReference type="Pfam" id="PF07681">
    <property type="entry name" value="DoxX"/>
    <property type="match status" value="1"/>
</dbReference>
<geneLocation type="plasmid" evidence="8">
    <name>p1</name>
</geneLocation>
<dbReference type="EMBL" id="CP157676">
    <property type="protein sequence ID" value="XBP72421.1"/>
    <property type="molecule type" value="Genomic_DNA"/>
</dbReference>
<evidence type="ECO:0000256" key="5">
    <source>
        <dbReference type="ARBA" id="ARBA00022989"/>
    </source>
</evidence>
<keyword evidence="3" id="KW-1003">Cell membrane</keyword>
<feature type="transmembrane region" description="Helical" evidence="7">
    <location>
        <begin position="107"/>
        <end position="130"/>
    </location>
</feature>